<keyword evidence="2" id="KW-0472">Membrane</keyword>
<feature type="transmembrane region" description="Helical" evidence="2">
    <location>
        <begin position="68"/>
        <end position="85"/>
    </location>
</feature>
<evidence type="ECO:0000313" key="5">
    <source>
        <dbReference type="Proteomes" id="UP000076532"/>
    </source>
</evidence>
<feature type="region of interest" description="Disordered" evidence="1">
    <location>
        <begin position="323"/>
        <end position="344"/>
    </location>
</feature>
<gene>
    <name evidence="4" type="ORF">FIBSPDRAFT_967818</name>
</gene>
<sequence length="344" mass="37696">MANALPTSVPSGIPPATIEELIAIAVELQLLRYVELICFTICIWDWILSISDELRMVRKISRRPRLAYCLNAVYFLLRLSALGWHCSNFLSSNLTAGLSETNGVTQVVLSRESPTATVASIVFDTLTLPVASWLFYIRLCAVLRHDKRAMLFFGALWGTVFAYFIYDGVNAHERLTTLHAIKPGKVDAWVYIINAIFDTLVYLAVSWQLATLSVTGGGFKRRLLSFATGDGLLGLTKALLRGGQVYYFTCIAFGAATVYVIYSDKVSSGSPLKGIIPGLHVCFASILACRIFRELKLGIIPGDEPPLDLELATVVLAARTDSSAAEIDTHPEPDAPRNSFSPNT</sequence>
<dbReference type="Proteomes" id="UP000076532">
    <property type="component" value="Unassembled WGS sequence"/>
</dbReference>
<keyword evidence="5" id="KW-1185">Reference proteome</keyword>
<feature type="transmembrane region" description="Helical" evidence="2">
    <location>
        <begin position="149"/>
        <end position="166"/>
    </location>
</feature>
<evidence type="ECO:0000313" key="4">
    <source>
        <dbReference type="EMBL" id="KZP04796.1"/>
    </source>
</evidence>
<reference evidence="4 5" key="1">
    <citation type="journal article" date="2016" name="Mol. Biol. Evol.">
        <title>Comparative Genomics of Early-Diverging Mushroom-Forming Fungi Provides Insights into the Origins of Lignocellulose Decay Capabilities.</title>
        <authorList>
            <person name="Nagy L.G."/>
            <person name="Riley R."/>
            <person name="Tritt A."/>
            <person name="Adam C."/>
            <person name="Daum C."/>
            <person name="Floudas D."/>
            <person name="Sun H."/>
            <person name="Yadav J.S."/>
            <person name="Pangilinan J."/>
            <person name="Larsson K.H."/>
            <person name="Matsuura K."/>
            <person name="Barry K."/>
            <person name="Labutti K."/>
            <person name="Kuo R."/>
            <person name="Ohm R.A."/>
            <person name="Bhattacharya S.S."/>
            <person name="Shirouzu T."/>
            <person name="Yoshinaga Y."/>
            <person name="Martin F.M."/>
            <person name="Grigoriev I.V."/>
            <person name="Hibbett D.S."/>
        </authorList>
    </citation>
    <scope>NUCLEOTIDE SEQUENCE [LARGE SCALE GENOMIC DNA]</scope>
    <source>
        <strain evidence="4 5">CBS 109695</strain>
    </source>
</reference>
<feature type="transmembrane region" description="Helical" evidence="2">
    <location>
        <begin position="116"/>
        <end position="137"/>
    </location>
</feature>
<evidence type="ECO:0000256" key="1">
    <source>
        <dbReference type="SAM" id="MobiDB-lite"/>
    </source>
</evidence>
<evidence type="ECO:0000256" key="2">
    <source>
        <dbReference type="SAM" id="Phobius"/>
    </source>
</evidence>
<accession>A0A167VA61</accession>
<feature type="domain" description="DUF6533" evidence="3">
    <location>
        <begin position="33"/>
        <end position="71"/>
    </location>
</feature>
<dbReference type="AlphaFoldDB" id="A0A167VA61"/>
<dbReference type="EMBL" id="KV417887">
    <property type="protein sequence ID" value="KZP04796.1"/>
    <property type="molecule type" value="Genomic_DNA"/>
</dbReference>
<organism evidence="4 5">
    <name type="scientific">Athelia psychrophila</name>
    <dbReference type="NCBI Taxonomy" id="1759441"/>
    <lineage>
        <taxon>Eukaryota</taxon>
        <taxon>Fungi</taxon>
        <taxon>Dikarya</taxon>
        <taxon>Basidiomycota</taxon>
        <taxon>Agaricomycotina</taxon>
        <taxon>Agaricomycetes</taxon>
        <taxon>Agaricomycetidae</taxon>
        <taxon>Atheliales</taxon>
        <taxon>Atheliaceae</taxon>
        <taxon>Athelia</taxon>
    </lineage>
</organism>
<keyword evidence="2" id="KW-1133">Transmembrane helix</keyword>
<keyword evidence="2" id="KW-0812">Transmembrane</keyword>
<feature type="transmembrane region" description="Helical" evidence="2">
    <location>
        <begin position="188"/>
        <end position="212"/>
    </location>
</feature>
<feature type="transmembrane region" description="Helical" evidence="2">
    <location>
        <begin position="274"/>
        <end position="292"/>
    </location>
</feature>
<protein>
    <recommendedName>
        <fullName evidence="3">DUF6533 domain-containing protein</fullName>
    </recommendedName>
</protein>
<dbReference type="OrthoDB" id="3038990at2759"/>
<name>A0A167VA61_9AGAM</name>
<evidence type="ECO:0000259" key="3">
    <source>
        <dbReference type="Pfam" id="PF20151"/>
    </source>
</evidence>
<dbReference type="Pfam" id="PF20151">
    <property type="entry name" value="DUF6533"/>
    <property type="match status" value="1"/>
</dbReference>
<proteinExistence type="predicted"/>
<feature type="transmembrane region" description="Helical" evidence="2">
    <location>
        <begin position="245"/>
        <end position="262"/>
    </location>
</feature>
<dbReference type="InterPro" id="IPR045340">
    <property type="entry name" value="DUF6533"/>
</dbReference>